<evidence type="ECO:0000256" key="1">
    <source>
        <dbReference type="ARBA" id="ARBA00004123"/>
    </source>
</evidence>
<dbReference type="GO" id="GO:0003677">
    <property type="term" value="F:DNA binding"/>
    <property type="evidence" value="ECO:0007669"/>
    <property type="project" value="UniProtKB-UniRule"/>
</dbReference>
<dbReference type="Gene3D" id="1.10.10.60">
    <property type="entry name" value="Homeodomain-like"/>
    <property type="match status" value="1"/>
</dbReference>
<evidence type="ECO:0000259" key="12">
    <source>
        <dbReference type="PROSITE" id="PS50071"/>
    </source>
</evidence>
<dbReference type="InterPro" id="IPR001356">
    <property type="entry name" value="HD"/>
</dbReference>
<evidence type="ECO:0000256" key="2">
    <source>
        <dbReference type="ARBA" id="ARBA00006789"/>
    </source>
</evidence>
<dbReference type="PROSITE" id="PS50071">
    <property type="entry name" value="HOMEOBOX_2"/>
    <property type="match status" value="1"/>
</dbReference>
<feature type="domain" description="Homeobox" evidence="12">
    <location>
        <begin position="13"/>
        <end position="73"/>
    </location>
</feature>
<keyword evidence="5 9" id="KW-0238">DNA-binding</keyword>
<evidence type="ECO:0000256" key="8">
    <source>
        <dbReference type="ARBA" id="ARBA00023242"/>
    </source>
</evidence>
<dbReference type="InterPro" id="IPR002913">
    <property type="entry name" value="START_lipid-bd_dom"/>
</dbReference>
<dbReference type="AlphaFoldDB" id="A0A0K9NSN9"/>
<evidence type="ECO:0000256" key="6">
    <source>
        <dbReference type="ARBA" id="ARBA00023155"/>
    </source>
</evidence>
<dbReference type="Pfam" id="PF00046">
    <property type="entry name" value="Homeodomain"/>
    <property type="match status" value="1"/>
</dbReference>
<evidence type="ECO:0000256" key="10">
    <source>
        <dbReference type="RuleBase" id="RU000682"/>
    </source>
</evidence>
<dbReference type="Pfam" id="PF01852">
    <property type="entry name" value="START"/>
    <property type="match status" value="1"/>
</dbReference>
<dbReference type="STRING" id="29655.A0A0K9NSN9"/>
<dbReference type="SUPFAM" id="SSF55961">
    <property type="entry name" value="Bet v1-like"/>
    <property type="match status" value="2"/>
</dbReference>
<evidence type="ECO:0000256" key="11">
    <source>
        <dbReference type="SAM" id="MobiDB-lite"/>
    </source>
</evidence>
<dbReference type="CDD" id="cd08875">
    <property type="entry name" value="START_ArGLABRA2_like"/>
    <property type="match status" value="1"/>
</dbReference>
<evidence type="ECO:0000256" key="3">
    <source>
        <dbReference type="ARBA" id="ARBA00023015"/>
    </source>
</evidence>
<keyword evidence="6 9" id="KW-0371">Homeobox</keyword>
<evidence type="ECO:0000259" key="13">
    <source>
        <dbReference type="PROSITE" id="PS50848"/>
    </source>
</evidence>
<dbReference type="GO" id="GO:0008289">
    <property type="term" value="F:lipid binding"/>
    <property type="evidence" value="ECO:0007669"/>
    <property type="project" value="InterPro"/>
</dbReference>
<sequence>MEIGGDTGVSGKQKKKKRYHRHTPRQIHDLEAVFKECPHPDEKQRMELSRDLGLEPKQIKFWFQNRRTQMKAQHERADNCTLRAENDRIRCENIAIREALKNIICPTCGVSPMSADTTSTSSSSFFDGHNLRLENAHLREQVDRVSTIASKYLGRPITQLPPLQPVHLCSLDLSIGTFEHPSIVASSSIHPPSLDLDLDLLPAGGTASSSSPSFQQPPPPPPPLVVSEIDRCLMVDIGSNAMEELIRLVQMDEPLWIKSCTGDSISLDSYRTLFPDRGLKNSVEASRDSGIVFLDPLSLVDLLVDSNKCLDMFPTIISKARTLQVLATGNGGGGRNGTLLLMYEEQQVLSPVVPTREFYFLRYAQQMEVGLWSISDVSVELSPESKFQNQPRKLPSGVIIEDMSNGCSRVTWVVHMEISENFSPPHEIYRDLVSSGKAFGAQRWVSTLKRKSERQDTVGGVPSEEGKISLMRLSQRMVCNFCSSLGSSGNNQKWTHLSRLNDVGVRVTVHRSSDPGQANDMVLSAATSIWVPVDCDTVFSFLRDERSRSQWDVLSNGNSVQEVAQITNGSNSANKISLLQQECKLISDNMVILQESFSEAASGSMVVSAPIDLRSTNLVMSGEDPSYIPLLPSGFSIVPDGRSSRDGSLITVAFQILVSSLPCAKINVESITTVNNLISTTVLQIKSALNCQ</sequence>
<dbReference type="OMA" id="EMFKDNI"/>
<keyword evidence="8 9" id="KW-0539">Nucleus</keyword>
<dbReference type="SMART" id="SM00389">
    <property type="entry name" value="HOX"/>
    <property type="match status" value="1"/>
</dbReference>
<dbReference type="PROSITE" id="PS00027">
    <property type="entry name" value="HOMEOBOX_1"/>
    <property type="match status" value="1"/>
</dbReference>
<gene>
    <name evidence="14" type="ORF">ZOSMA_64G00040</name>
</gene>
<dbReference type="Gene3D" id="3.30.530.20">
    <property type="match status" value="1"/>
</dbReference>
<dbReference type="OrthoDB" id="6159439at2759"/>
<comment type="similarity">
    <text evidence="2">Belongs to the HD-ZIP homeobox family. Class IV subfamily.</text>
</comment>
<feature type="region of interest" description="Disordered" evidence="11">
    <location>
        <begin position="1"/>
        <end position="24"/>
    </location>
</feature>
<dbReference type="InterPro" id="IPR057993">
    <property type="entry name" value="HD-Zip_IV_C"/>
</dbReference>
<feature type="DNA-binding region" description="Homeobox" evidence="9">
    <location>
        <begin position="15"/>
        <end position="74"/>
    </location>
</feature>
<keyword evidence="7" id="KW-0804">Transcription</keyword>
<dbReference type="FunFam" id="1.10.10.60:FF:000229">
    <property type="entry name" value="Homeobox-leucine zipper protein HDG1"/>
    <property type="match status" value="1"/>
</dbReference>
<dbReference type="CDD" id="cd00086">
    <property type="entry name" value="homeodomain"/>
    <property type="match status" value="1"/>
</dbReference>
<organism evidence="14 15">
    <name type="scientific">Zostera marina</name>
    <name type="common">Eelgrass</name>
    <dbReference type="NCBI Taxonomy" id="29655"/>
    <lineage>
        <taxon>Eukaryota</taxon>
        <taxon>Viridiplantae</taxon>
        <taxon>Streptophyta</taxon>
        <taxon>Embryophyta</taxon>
        <taxon>Tracheophyta</taxon>
        <taxon>Spermatophyta</taxon>
        <taxon>Magnoliopsida</taxon>
        <taxon>Liliopsida</taxon>
        <taxon>Zosteraceae</taxon>
        <taxon>Zostera</taxon>
    </lineage>
</organism>
<dbReference type="InterPro" id="IPR009057">
    <property type="entry name" value="Homeodomain-like_sf"/>
</dbReference>
<feature type="compositionally biased region" description="Basic residues" evidence="11">
    <location>
        <begin position="12"/>
        <end position="24"/>
    </location>
</feature>
<dbReference type="EMBL" id="LFYR01001714">
    <property type="protein sequence ID" value="KMZ59789.1"/>
    <property type="molecule type" value="Genomic_DNA"/>
</dbReference>
<comment type="subcellular location">
    <subcellularLocation>
        <location evidence="1 9 10">Nucleus</location>
    </subcellularLocation>
</comment>
<evidence type="ECO:0000313" key="14">
    <source>
        <dbReference type="EMBL" id="KMZ59789.1"/>
    </source>
</evidence>
<feature type="region of interest" description="Disordered" evidence="11">
    <location>
        <begin position="201"/>
        <end position="222"/>
    </location>
</feature>
<evidence type="ECO:0000256" key="9">
    <source>
        <dbReference type="PROSITE-ProRule" id="PRU00108"/>
    </source>
</evidence>
<keyword evidence="4" id="KW-0175">Coiled coil</keyword>
<dbReference type="SMART" id="SM00234">
    <property type="entry name" value="START"/>
    <property type="match status" value="1"/>
</dbReference>
<dbReference type="PANTHER" id="PTHR45654:SF1">
    <property type="entry name" value="HOMEOBOX-LEUCINE ZIPPER PROTEIN HDG11"/>
    <property type="match status" value="1"/>
</dbReference>
<comment type="caution">
    <text evidence="14">The sequence shown here is derived from an EMBL/GenBank/DDBJ whole genome shotgun (WGS) entry which is preliminary data.</text>
</comment>
<protein>
    <submittedName>
        <fullName evidence="14">Homeobox-leucine zipper protein ROC8</fullName>
    </submittedName>
</protein>
<proteinExistence type="inferred from homology"/>
<dbReference type="InterPro" id="IPR042160">
    <property type="entry name" value="HD-Zip_IV"/>
</dbReference>
<dbReference type="Pfam" id="PF25797">
    <property type="entry name" value="PDF2_C"/>
    <property type="match status" value="1"/>
</dbReference>
<dbReference type="GO" id="GO:0005634">
    <property type="term" value="C:nucleus"/>
    <property type="evidence" value="ECO:0007669"/>
    <property type="project" value="UniProtKB-SubCell"/>
</dbReference>
<evidence type="ECO:0000256" key="4">
    <source>
        <dbReference type="ARBA" id="ARBA00023054"/>
    </source>
</evidence>
<evidence type="ECO:0000256" key="7">
    <source>
        <dbReference type="ARBA" id="ARBA00023163"/>
    </source>
</evidence>
<dbReference type="InterPro" id="IPR023393">
    <property type="entry name" value="START-like_dom_sf"/>
</dbReference>
<keyword evidence="3" id="KW-0805">Transcription regulation</keyword>
<evidence type="ECO:0000313" key="15">
    <source>
        <dbReference type="Proteomes" id="UP000036987"/>
    </source>
</evidence>
<dbReference type="PANTHER" id="PTHR45654">
    <property type="entry name" value="HOMEOBOX-LEUCINE ZIPPER PROTEIN MERISTEM L1"/>
    <property type="match status" value="1"/>
</dbReference>
<reference evidence="15" key="1">
    <citation type="journal article" date="2016" name="Nature">
        <title>The genome of the seagrass Zostera marina reveals angiosperm adaptation to the sea.</title>
        <authorList>
            <person name="Olsen J.L."/>
            <person name="Rouze P."/>
            <person name="Verhelst B."/>
            <person name="Lin Y.-C."/>
            <person name="Bayer T."/>
            <person name="Collen J."/>
            <person name="Dattolo E."/>
            <person name="De Paoli E."/>
            <person name="Dittami S."/>
            <person name="Maumus F."/>
            <person name="Michel G."/>
            <person name="Kersting A."/>
            <person name="Lauritano C."/>
            <person name="Lohaus R."/>
            <person name="Toepel M."/>
            <person name="Tonon T."/>
            <person name="Vanneste K."/>
            <person name="Amirebrahimi M."/>
            <person name="Brakel J."/>
            <person name="Bostroem C."/>
            <person name="Chovatia M."/>
            <person name="Grimwood J."/>
            <person name="Jenkins J.W."/>
            <person name="Jueterbock A."/>
            <person name="Mraz A."/>
            <person name="Stam W.T."/>
            <person name="Tice H."/>
            <person name="Bornberg-Bauer E."/>
            <person name="Green P.J."/>
            <person name="Pearson G.A."/>
            <person name="Procaccini G."/>
            <person name="Duarte C.M."/>
            <person name="Schmutz J."/>
            <person name="Reusch T.B.H."/>
            <person name="Van de Peer Y."/>
        </authorList>
    </citation>
    <scope>NUCLEOTIDE SEQUENCE [LARGE SCALE GENOMIC DNA]</scope>
    <source>
        <strain evidence="15">cv. Finnish</strain>
    </source>
</reference>
<dbReference type="GO" id="GO:0000981">
    <property type="term" value="F:DNA-binding transcription factor activity, RNA polymerase II-specific"/>
    <property type="evidence" value="ECO:0007669"/>
    <property type="project" value="InterPro"/>
</dbReference>
<evidence type="ECO:0000256" key="5">
    <source>
        <dbReference type="ARBA" id="ARBA00023125"/>
    </source>
</evidence>
<dbReference type="PROSITE" id="PS50848">
    <property type="entry name" value="START"/>
    <property type="match status" value="1"/>
</dbReference>
<dbReference type="Proteomes" id="UP000036987">
    <property type="component" value="Unassembled WGS sequence"/>
</dbReference>
<name>A0A0K9NSN9_ZOSMR</name>
<accession>A0A0K9NSN9</accession>
<keyword evidence="15" id="KW-1185">Reference proteome</keyword>
<dbReference type="InterPro" id="IPR017970">
    <property type="entry name" value="Homeobox_CS"/>
</dbReference>
<dbReference type="SUPFAM" id="SSF46689">
    <property type="entry name" value="Homeodomain-like"/>
    <property type="match status" value="1"/>
</dbReference>
<feature type="domain" description="START" evidence="13">
    <location>
        <begin position="227"/>
        <end position="457"/>
    </location>
</feature>